<keyword evidence="3" id="KW-1185">Reference proteome</keyword>
<dbReference type="Pfam" id="PF18545">
    <property type="entry name" value="HalOD1"/>
    <property type="match status" value="1"/>
</dbReference>
<evidence type="ECO:0000259" key="1">
    <source>
        <dbReference type="Pfam" id="PF18545"/>
    </source>
</evidence>
<dbReference type="EMBL" id="JBHSJG010000054">
    <property type="protein sequence ID" value="MFC4989815.1"/>
    <property type="molecule type" value="Genomic_DNA"/>
</dbReference>
<reference evidence="2 3" key="1">
    <citation type="journal article" date="2019" name="Int. J. Syst. Evol. Microbiol.">
        <title>The Global Catalogue of Microorganisms (GCM) 10K type strain sequencing project: providing services to taxonomists for standard genome sequencing and annotation.</title>
        <authorList>
            <consortium name="The Broad Institute Genomics Platform"/>
            <consortium name="The Broad Institute Genome Sequencing Center for Infectious Disease"/>
            <person name="Wu L."/>
            <person name="Ma J."/>
        </authorList>
    </citation>
    <scope>NUCLEOTIDE SEQUENCE [LARGE SCALE GENOMIC DNA]</scope>
    <source>
        <strain evidence="2 3">CGMCC 1.15824</strain>
    </source>
</reference>
<comment type="caution">
    <text evidence="2">The sequence shown here is derived from an EMBL/GenBank/DDBJ whole genome shotgun (WGS) entry which is preliminary data.</text>
</comment>
<dbReference type="InterPro" id="IPR040624">
    <property type="entry name" value="HalOD1"/>
</dbReference>
<name>A0ABD5QJG8_9EURY</name>
<evidence type="ECO:0000313" key="2">
    <source>
        <dbReference type="EMBL" id="MFC4989815.1"/>
    </source>
</evidence>
<gene>
    <name evidence="2" type="ORF">ACFPFO_19030</name>
</gene>
<feature type="domain" description="Halobacterial output" evidence="1">
    <location>
        <begin position="10"/>
        <end position="73"/>
    </location>
</feature>
<evidence type="ECO:0000313" key="3">
    <source>
        <dbReference type="Proteomes" id="UP001595925"/>
    </source>
</evidence>
<organism evidence="2 3">
    <name type="scientific">Saliphagus infecundisoli</name>
    <dbReference type="NCBI Taxonomy" id="1849069"/>
    <lineage>
        <taxon>Archaea</taxon>
        <taxon>Methanobacteriati</taxon>
        <taxon>Methanobacteriota</taxon>
        <taxon>Stenosarchaea group</taxon>
        <taxon>Halobacteria</taxon>
        <taxon>Halobacteriales</taxon>
        <taxon>Natrialbaceae</taxon>
        <taxon>Saliphagus</taxon>
    </lineage>
</organism>
<proteinExistence type="predicted"/>
<dbReference type="Proteomes" id="UP001595925">
    <property type="component" value="Unassembled WGS sequence"/>
</dbReference>
<protein>
    <submittedName>
        <fullName evidence="2">HalOD1 output domain-containing protein</fullName>
    </submittedName>
</protein>
<dbReference type="AlphaFoldDB" id="A0ABD5QJG8"/>
<accession>A0ABD5QJG8</accession>
<sequence length="79" mass="8505">MYTDPTEFGDSVSVGVVMAVAEREGTTPEELRPLPDVVDPDALDTLCTAGEISVTFPYKGYVVTVTAGESIHLEKRSRS</sequence>
<dbReference type="RefSeq" id="WP_224828216.1">
    <property type="nucleotide sequence ID" value="NZ_JAIVEF010000004.1"/>
</dbReference>